<evidence type="ECO:0000313" key="4">
    <source>
        <dbReference type="Proteomes" id="UP001140560"/>
    </source>
</evidence>
<organism evidence="3 4">
    <name type="scientific">Neocucurbitaria cava</name>
    <dbReference type="NCBI Taxonomy" id="798079"/>
    <lineage>
        <taxon>Eukaryota</taxon>
        <taxon>Fungi</taxon>
        <taxon>Dikarya</taxon>
        <taxon>Ascomycota</taxon>
        <taxon>Pezizomycotina</taxon>
        <taxon>Dothideomycetes</taxon>
        <taxon>Pleosporomycetidae</taxon>
        <taxon>Pleosporales</taxon>
        <taxon>Pleosporineae</taxon>
        <taxon>Cucurbitariaceae</taxon>
        <taxon>Neocucurbitaria</taxon>
    </lineage>
</organism>
<reference evidence="3" key="1">
    <citation type="submission" date="2022-10" db="EMBL/GenBank/DDBJ databases">
        <title>Tapping the CABI collections for fungal endophytes: first genome assemblies for Collariella, Neodidymelliopsis, Ascochyta clinopodiicola, Didymella pomorum, Didymosphaeria variabile, Neocosmospora piperis and Neocucurbitaria cava.</title>
        <authorList>
            <person name="Hill R."/>
        </authorList>
    </citation>
    <scope>NUCLEOTIDE SEQUENCE</scope>
    <source>
        <strain evidence="3">IMI 356814</strain>
    </source>
</reference>
<keyword evidence="4" id="KW-1185">Reference proteome</keyword>
<feature type="region of interest" description="Disordered" evidence="1">
    <location>
        <begin position="300"/>
        <end position="331"/>
    </location>
</feature>
<feature type="compositionally biased region" description="Polar residues" evidence="1">
    <location>
        <begin position="300"/>
        <end position="314"/>
    </location>
</feature>
<feature type="compositionally biased region" description="Low complexity" evidence="1">
    <location>
        <begin position="671"/>
        <end position="681"/>
    </location>
</feature>
<feature type="compositionally biased region" description="Polar residues" evidence="1">
    <location>
        <begin position="369"/>
        <end position="380"/>
    </location>
</feature>
<feature type="compositionally biased region" description="Polar residues" evidence="1">
    <location>
        <begin position="493"/>
        <end position="504"/>
    </location>
</feature>
<name>A0A9W8YBK7_9PLEO</name>
<feature type="region of interest" description="Disordered" evidence="1">
    <location>
        <begin position="573"/>
        <end position="611"/>
    </location>
</feature>
<proteinExistence type="predicted"/>
<feature type="compositionally biased region" description="Polar residues" evidence="1">
    <location>
        <begin position="349"/>
        <end position="361"/>
    </location>
</feature>
<feature type="region of interest" description="Disordered" evidence="1">
    <location>
        <begin position="493"/>
        <end position="529"/>
    </location>
</feature>
<evidence type="ECO:0000256" key="1">
    <source>
        <dbReference type="SAM" id="MobiDB-lite"/>
    </source>
</evidence>
<feature type="compositionally biased region" description="Polar residues" evidence="1">
    <location>
        <begin position="682"/>
        <end position="698"/>
    </location>
</feature>
<feature type="region of interest" description="Disordered" evidence="1">
    <location>
        <begin position="346"/>
        <end position="417"/>
    </location>
</feature>
<dbReference type="PANTHER" id="PTHR28094:SF1">
    <property type="entry name" value="MEIOTICALLY UP-REGULATED GENE 113 PROTEIN"/>
    <property type="match status" value="1"/>
</dbReference>
<dbReference type="AlphaFoldDB" id="A0A9W8YBK7"/>
<feature type="region of interest" description="Disordered" evidence="1">
    <location>
        <begin position="1"/>
        <end position="20"/>
    </location>
</feature>
<evidence type="ECO:0000313" key="3">
    <source>
        <dbReference type="EMBL" id="KAJ4373077.1"/>
    </source>
</evidence>
<dbReference type="InterPro" id="IPR018306">
    <property type="entry name" value="Phage_T5_Orf172_DNA-bd"/>
</dbReference>
<sequence>MSYTYSSGKPDASPSPAPRIFTTSITTQTTSQQSLESQASGYNLRSRQVEDAEIIAYYSNLSEFQTHVATPTYEHTVRYQICEPLGERDDETGWVYIYNRASTPGYVKIGWTARSVEARLIDWSKCGYTPNELFRAGGVPNAHRAETLTHYELMKEWRRERRCRVHTGISHQEWFEVSQERAIQVLGDWAEFFRKAKPYGEDGWLKGGWRSVVDDMVKKGEDVTSKKLLERYEESVKPTVKDEATIIPEVVNVELMSSKGKEREVVPREAPKQEKPSIVEEIQESFVKLCADWEELSKQYAQPTTGSPITSPTQRVDGVSSHLSSKEHFKVDSQVDGVPTLKIDLGTKTPGNVPSVFTTAGASARTEPLPSSGSLFSKQPSVKVEPLAKSEVPPRPDLQSNPSEPAKGDTPSLSGVTAKPSLAFHLKPASKTEPSVFGSALFDRPAQPLKESLFGSDSFTDYSLPKRNPFETNTTSFVKPFATAGVPKAPSPFESTAANPQVNPFKTDLPPKANPFSPIVPPPASTTPAFDTTAPFQTSSIFGSAKIDTPVTTEPLFGGRSFKADSLPERQSLFDTNASAQAKPLFNTGAQSSASSSLRTKPADKTDPSVTKESLFGTRLFKFDSLPKTTTLFGASPSTQSSASSLFATKAADKTNDTAVTAESLFGMPVSKTSTSTQSKSLFDTTRSSKSTPSSGATVQSSTLFSFETKTADNVRSPSKESSLFGTRSLSTDTLSQNKSLFGSSSSSTTTKSSCDTVAQSSALFGFKVKSSDTSNPPVDTTSLFGKQTPLTPNALPQTQPLFSESVPLRTSENSSSLFGHTSKRSLFETTTTPLKMDSASKNASLFSQSGSLFSKNEPIVKPGGPSKPLFDTSAFPKTQFAFQAVSSSTFKKLPKILALPASNASENNEAPNPQTDLIKPPTQMEVHVHEQERSPQEGDDNEVTIVEHEAEVAAASVVTYEEEGETLVNDSHEPLALKMEALEIVDKLVQVVACTTEVNETLEAEAQTKAESMGRAQDGVEVMKREGGVDAGTAVAVTA</sequence>
<feature type="compositionally biased region" description="Polar residues" evidence="1">
    <location>
        <begin position="588"/>
        <end position="599"/>
    </location>
</feature>
<feature type="region of interest" description="Disordered" evidence="1">
    <location>
        <begin position="670"/>
        <end position="698"/>
    </location>
</feature>
<protein>
    <recommendedName>
        <fullName evidence="2">Bacteriophage T5 Orf172 DNA-binding domain-containing protein</fullName>
    </recommendedName>
</protein>
<gene>
    <name evidence="3" type="ORF">N0V83_003368</name>
</gene>
<dbReference type="Proteomes" id="UP001140560">
    <property type="component" value="Unassembled WGS sequence"/>
</dbReference>
<dbReference type="OrthoDB" id="3511049at2759"/>
<evidence type="ECO:0000259" key="2">
    <source>
        <dbReference type="SMART" id="SM00974"/>
    </source>
</evidence>
<dbReference type="EMBL" id="JAPEUY010000005">
    <property type="protein sequence ID" value="KAJ4373077.1"/>
    <property type="molecule type" value="Genomic_DNA"/>
</dbReference>
<dbReference type="PANTHER" id="PTHR28094">
    <property type="entry name" value="MEIOTICALLY UP-REGULATED GENE 113 PROTEIN"/>
    <property type="match status" value="1"/>
</dbReference>
<accession>A0A9W8YBK7</accession>
<comment type="caution">
    <text evidence="3">The sequence shown here is derived from an EMBL/GenBank/DDBJ whole genome shotgun (WGS) entry which is preliminary data.</text>
</comment>
<dbReference type="InterPro" id="IPR053006">
    <property type="entry name" value="Meiosis_regulatory"/>
</dbReference>
<dbReference type="Pfam" id="PF10544">
    <property type="entry name" value="T5orf172"/>
    <property type="match status" value="1"/>
</dbReference>
<dbReference type="SMART" id="SM00974">
    <property type="entry name" value="T5orf172"/>
    <property type="match status" value="1"/>
</dbReference>
<feature type="domain" description="Bacteriophage T5 Orf172 DNA-binding" evidence="2">
    <location>
        <begin position="101"/>
        <end position="189"/>
    </location>
</feature>